<proteinExistence type="predicted"/>
<reference evidence="1 2" key="1">
    <citation type="submission" date="2021-03" db="EMBL/GenBank/DDBJ databases">
        <title>P. granadensis CT364 genome publication.</title>
        <authorList>
            <person name="Stach J."/>
            <person name="Montero-Calasanz Md.C."/>
        </authorList>
    </citation>
    <scope>NUCLEOTIDE SEQUENCE [LARGE SCALE GENOMIC DNA]</scope>
    <source>
        <strain evidence="1 2">CT364</strain>
    </source>
</reference>
<keyword evidence="2" id="KW-1185">Reference proteome</keyword>
<organism evidence="1 2">
    <name type="scientific">Pseudomonas granadensis</name>
    <dbReference type="NCBI Taxonomy" id="1421430"/>
    <lineage>
        <taxon>Bacteria</taxon>
        <taxon>Pseudomonadati</taxon>
        <taxon>Pseudomonadota</taxon>
        <taxon>Gammaproteobacteria</taxon>
        <taxon>Pseudomonadales</taxon>
        <taxon>Pseudomonadaceae</taxon>
        <taxon>Pseudomonas</taxon>
    </lineage>
</organism>
<dbReference type="Proteomes" id="UP000663686">
    <property type="component" value="Chromosome"/>
</dbReference>
<protein>
    <submittedName>
        <fullName evidence="1">Uncharacterized protein</fullName>
    </submittedName>
</protein>
<evidence type="ECO:0000313" key="1">
    <source>
        <dbReference type="EMBL" id="QRK86560.1"/>
    </source>
</evidence>
<gene>
    <name evidence="1" type="ORF">JN757_12600</name>
</gene>
<dbReference type="EMBL" id="CP069352">
    <property type="protein sequence ID" value="QRK86560.1"/>
    <property type="molecule type" value="Genomic_DNA"/>
</dbReference>
<evidence type="ECO:0000313" key="2">
    <source>
        <dbReference type="Proteomes" id="UP000663686"/>
    </source>
</evidence>
<name>A0ABX7GN90_9PSED</name>
<dbReference type="RefSeq" id="WP_203421843.1">
    <property type="nucleotide sequence ID" value="NZ_CP069352.1"/>
</dbReference>
<accession>A0ABX7GN90</accession>
<sequence>MNAYKNLLTAEQQTRLQALDTWHRTLQDRTLRMDCPDRYHEELLRQCDEMDRLGIITWQEWQELRSEADQAYLHAIAGHDYHGPSNTQRAQP</sequence>